<keyword evidence="3" id="KW-1185">Reference proteome</keyword>
<dbReference type="Pfam" id="PF10263">
    <property type="entry name" value="SprT-like"/>
    <property type="match status" value="1"/>
</dbReference>
<dbReference type="InterPro" id="IPR006640">
    <property type="entry name" value="SprT-like_domain"/>
</dbReference>
<dbReference type="OrthoDB" id="267364at2"/>
<sequence length="204" mass="23754">MKSKPIQSFFDHFPPTVAEYCFQLWHENDFKFIVSKSRHTKYGDYRYHPTKGHSITVNHNLNPYAFLVTYIHEVAHLTTYLKFKNKVQPHGSEWKKEFKDLFDPILEPELLPENLINILKKYLANPSASSATYAPLVEILKTFDPQSDKVLLKDLPENAAFLIKNLLLVKQKLNRTRYFCIDPKTGKKYLVSKNASIQPVEIPS</sequence>
<protein>
    <recommendedName>
        <fullName evidence="1">SprT-like domain-containing protein</fullName>
    </recommendedName>
</protein>
<proteinExistence type="predicted"/>
<reference evidence="2 3" key="1">
    <citation type="submission" date="2019-01" db="EMBL/GenBank/DDBJ databases">
        <authorList>
            <person name="Chen W.-M."/>
        </authorList>
    </citation>
    <scope>NUCLEOTIDE SEQUENCE [LARGE SCALE GENOMIC DNA]</scope>
    <source>
        <strain evidence="2 3">FSY-15</strain>
    </source>
</reference>
<organism evidence="2 3">
    <name type="scientific">Sandaracinomonas limnophila</name>
    <dbReference type="NCBI Taxonomy" id="1862386"/>
    <lineage>
        <taxon>Bacteria</taxon>
        <taxon>Pseudomonadati</taxon>
        <taxon>Bacteroidota</taxon>
        <taxon>Cytophagia</taxon>
        <taxon>Cytophagales</taxon>
        <taxon>Flectobacillaceae</taxon>
        <taxon>Sandaracinomonas</taxon>
    </lineage>
</organism>
<dbReference type="EMBL" id="SACY01000002">
    <property type="protein sequence ID" value="RVU25783.1"/>
    <property type="molecule type" value="Genomic_DNA"/>
</dbReference>
<evidence type="ECO:0000313" key="2">
    <source>
        <dbReference type="EMBL" id="RVU25783.1"/>
    </source>
</evidence>
<dbReference type="RefSeq" id="WP_127802983.1">
    <property type="nucleotide sequence ID" value="NZ_SACY01000002.1"/>
</dbReference>
<evidence type="ECO:0000313" key="3">
    <source>
        <dbReference type="Proteomes" id="UP000282832"/>
    </source>
</evidence>
<evidence type="ECO:0000259" key="1">
    <source>
        <dbReference type="Pfam" id="PF10263"/>
    </source>
</evidence>
<dbReference type="AlphaFoldDB" id="A0A437PU48"/>
<dbReference type="Proteomes" id="UP000282832">
    <property type="component" value="Unassembled WGS sequence"/>
</dbReference>
<comment type="caution">
    <text evidence="2">The sequence shown here is derived from an EMBL/GenBank/DDBJ whole genome shotgun (WGS) entry which is preliminary data.</text>
</comment>
<accession>A0A437PU48</accession>
<name>A0A437PU48_9BACT</name>
<dbReference type="GO" id="GO:0006950">
    <property type="term" value="P:response to stress"/>
    <property type="evidence" value="ECO:0007669"/>
    <property type="project" value="UniProtKB-ARBA"/>
</dbReference>
<feature type="domain" description="SprT-like" evidence="1">
    <location>
        <begin position="19"/>
        <end position="97"/>
    </location>
</feature>
<gene>
    <name evidence="2" type="ORF">EOJ36_05030</name>
</gene>